<dbReference type="SUPFAM" id="SSF56496">
    <property type="entry name" value="Fibrinogen C-terminal domain-like"/>
    <property type="match status" value="1"/>
</dbReference>
<keyword evidence="1" id="KW-1133">Transmembrane helix</keyword>
<organism evidence="4 5">
    <name type="scientific">Mytilus edulis</name>
    <name type="common">Blue mussel</name>
    <dbReference type="NCBI Taxonomy" id="6550"/>
    <lineage>
        <taxon>Eukaryota</taxon>
        <taxon>Metazoa</taxon>
        <taxon>Spiralia</taxon>
        <taxon>Lophotrochozoa</taxon>
        <taxon>Mollusca</taxon>
        <taxon>Bivalvia</taxon>
        <taxon>Autobranchia</taxon>
        <taxon>Pteriomorphia</taxon>
        <taxon>Mytilida</taxon>
        <taxon>Mytiloidea</taxon>
        <taxon>Mytilidae</taxon>
        <taxon>Mytilinae</taxon>
        <taxon>Mytilus</taxon>
    </lineage>
</organism>
<gene>
    <name evidence="4" type="ORF">MEDL_26146</name>
</gene>
<evidence type="ECO:0000256" key="2">
    <source>
        <dbReference type="SAM" id="SignalP"/>
    </source>
</evidence>
<dbReference type="Gene3D" id="3.90.215.10">
    <property type="entry name" value="Gamma Fibrinogen, chain A, domain 1"/>
    <property type="match status" value="1"/>
</dbReference>
<dbReference type="InterPro" id="IPR014716">
    <property type="entry name" value="Fibrinogen_a/b/g_C_1"/>
</dbReference>
<evidence type="ECO:0000256" key="1">
    <source>
        <dbReference type="SAM" id="Phobius"/>
    </source>
</evidence>
<feature type="transmembrane region" description="Helical" evidence="1">
    <location>
        <begin position="397"/>
        <end position="419"/>
    </location>
</feature>
<dbReference type="AlphaFoldDB" id="A0A8S3RV94"/>
<accession>A0A8S3RV94</accession>
<feature type="signal peptide" evidence="2">
    <location>
        <begin position="1"/>
        <end position="19"/>
    </location>
</feature>
<evidence type="ECO:0000313" key="4">
    <source>
        <dbReference type="EMBL" id="CAG2212163.1"/>
    </source>
</evidence>
<keyword evidence="2" id="KW-0732">Signal</keyword>
<comment type="caution">
    <text evidence="4">The sequence shown here is derived from an EMBL/GenBank/DDBJ whole genome shotgun (WGS) entry which is preliminary data.</text>
</comment>
<sequence>MEKIIGIQIIVLMIANVAGNPCLKSRSECQEIRMPLVSNELKAPLVAELDISAMNKQLKSYIKDDIQLTFSKDIKDMVKSEQNNLKTTMLEDYTSKMKTTKERYDNKISSIIRNLQAKEGKVQRKMSEVLKNLNGSEANFNEKMTDLLSGFEHKQESLKLAMLSEYLSKLQVSHDTNNQQIIDLANDLKSQFANLSRNIKDESVEVKSYLQTQTKELDEWKAKLMETIKGMHAPLKFKDCSYMTGKQLKSGVYTIYPNNVNGTKAYCDMTTEGGGWTSNVICLTVVMTMILLVAMIRILTVAMKRILTVDLIMMLTVVMTMILAVAMIRILTVAMIRILTVDMIRMLTVDLIMMLTVVMTMILAVAMIRILTVAMIRMLTVDMIRILTVGMLRMLTVDMIMILAVVMTMILVVAMIKILTVAMK</sequence>
<feature type="domain" description="Fibrinogen C-terminal" evidence="3">
    <location>
        <begin position="231"/>
        <end position="277"/>
    </location>
</feature>
<feature type="chain" id="PRO_5035800979" evidence="2">
    <location>
        <begin position="20"/>
        <end position="424"/>
    </location>
</feature>
<name>A0A8S3RV94_MYTED</name>
<keyword evidence="1" id="KW-0812">Transmembrane</keyword>
<keyword evidence="5" id="KW-1185">Reference proteome</keyword>
<evidence type="ECO:0000313" key="5">
    <source>
        <dbReference type="Proteomes" id="UP000683360"/>
    </source>
</evidence>
<reference evidence="4" key="1">
    <citation type="submission" date="2021-03" db="EMBL/GenBank/DDBJ databases">
        <authorList>
            <person name="Bekaert M."/>
        </authorList>
    </citation>
    <scope>NUCLEOTIDE SEQUENCE</scope>
</reference>
<proteinExistence type="predicted"/>
<feature type="transmembrane region" description="Helical" evidence="1">
    <location>
        <begin position="311"/>
        <end position="339"/>
    </location>
</feature>
<keyword evidence="1" id="KW-0472">Membrane</keyword>
<dbReference type="Proteomes" id="UP000683360">
    <property type="component" value="Unassembled WGS sequence"/>
</dbReference>
<protein>
    <submittedName>
        <fullName evidence="4">ANGPT2</fullName>
    </submittedName>
</protein>
<dbReference type="PROSITE" id="PS51406">
    <property type="entry name" value="FIBRINOGEN_C_2"/>
    <property type="match status" value="1"/>
</dbReference>
<dbReference type="InterPro" id="IPR036056">
    <property type="entry name" value="Fibrinogen-like_C"/>
</dbReference>
<dbReference type="EMBL" id="CAJPWZ010001291">
    <property type="protein sequence ID" value="CAG2212163.1"/>
    <property type="molecule type" value="Genomic_DNA"/>
</dbReference>
<dbReference type="OrthoDB" id="7735550at2759"/>
<dbReference type="Pfam" id="PF00147">
    <property type="entry name" value="Fibrinogen_C"/>
    <property type="match status" value="1"/>
</dbReference>
<dbReference type="InterPro" id="IPR002181">
    <property type="entry name" value="Fibrinogen_a/b/g_C_dom"/>
</dbReference>
<feature type="transmembrane region" description="Helical" evidence="1">
    <location>
        <begin position="351"/>
        <end position="376"/>
    </location>
</feature>
<feature type="transmembrane region" description="Helical" evidence="1">
    <location>
        <begin position="276"/>
        <end position="299"/>
    </location>
</feature>
<evidence type="ECO:0000259" key="3">
    <source>
        <dbReference type="PROSITE" id="PS51406"/>
    </source>
</evidence>
<dbReference type="NCBIfam" id="NF040941">
    <property type="entry name" value="GGGWT_bact"/>
    <property type="match status" value="1"/>
</dbReference>